<dbReference type="PANTHER" id="PTHR14559:SF1">
    <property type="entry name" value="CASPASE RECRUITMENT DOMAIN-CONTAINING PROTEIN 14"/>
    <property type="match status" value="1"/>
</dbReference>
<dbReference type="PANTHER" id="PTHR14559">
    <property type="entry name" value="CASPASE RECRUITMENT DOMAIN FAMILY"/>
    <property type="match status" value="1"/>
</dbReference>
<keyword evidence="1" id="KW-0597">Phosphoprotein</keyword>
<name>A0A7F8Q7T5_LEPWE</name>
<keyword evidence="6" id="KW-1185">Reference proteome</keyword>
<dbReference type="OrthoDB" id="8795751at2759"/>
<evidence type="ECO:0000256" key="4">
    <source>
        <dbReference type="SAM" id="MobiDB-lite"/>
    </source>
</evidence>
<feature type="coiled-coil region" evidence="3">
    <location>
        <begin position="132"/>
        <end position="173"/>
    </location>
</feature>
<dbReference type="Gene3D" id="1.10.533.10">
    <property type="entry name" value="Death Domain, Fas"/>
    <property type="match status" value="1"/>
</dbReference>
<dbReference type="PROSITE" id="PS50209">
    <property type="entry name" value="CARD"/>
    <property type="match status" value="1"/>
</dbReference>
<evidence type="ECO:0000313" key="7">
    <source>
        <dbReference type="RefSeq" id="XP_030876403.1"/>
    </source>
</evidence>
<dbReference type="GO" id="GO:0005737">
    <property type="term" value="C:cytoplasm"/>
    <property type="evidence" value="ECO:0007669"/>
    <property type="project" value="TreeGrafter"/>
</dbReference>
<dbReference type="FunFam" id="1.10.533.10:FF:000003">
    <property type="entry name" value="Caspase recruitment domain family, member 11"/>
    <property type="match status" value="1"/>
</dbReference>
<dbReference type="GeneID" id="115937778"/>
<dbReference type="GO" id="GO:0050700">
    <property type="term" value="F:CARD domain binding"/>
    <property type="evidence" value="ECO:0007669"/>
    <property type="project" value="TreeGrafter"/>
</dbReference>
<evidence type="ECO:0000256" key="1">
    <source>
        <dbReference type="ARBA" id="ARBA00022553"/>
    </source>
</evidence>
<accession>A0A7F8Q7T5</accession>
<protein>
    <submittedName>
        <fullName evidence="7">Caspase recruitment domain-containing protein 14-like</fullName>
    </submittedName>
</protein>
<evidence type="ECO:0000256" key="3">
    <source>
        <dbReference type="SAM" id="Coils"/>
    </source>
</evidence>
<dbReference type="RefSeq" id="XP_030876403.1">
    <property type="nucleotide sequence ID" value="XM_031020543.1"/>
</dbReference>
<dbReference type="InterPro" id="IPR011029">
    <property type="entry name" value="DEATH-like_dom_sf"/>
</dbReference>
<evidence type="ECO:0000259" key="5">
    <source>
        <dbReference type="PROSITE" id="PS50209"/>
    </source>
</evidence>
<dbReference type="Pfam" id="PF00619">
    <property type="entry name" value="CARD"/>
    <property type="match status" value="1"/>
</dbReference>
<proteinExistence type="predicted"/>
<feature type="region of interest" description="Disordered" evidence="4">
    <location>
        <begin position="262"/>
        <end position="285"/>
    </location>
</feature>
<evidence type="ECO:0000256" key="2">
    <source>
        <dbReference type="ARBA" id="ARBA00023054"/>
    </source>
</evidence>
<evidence type="ECO:0000313" key="6">
    <source>
        <dbReference type="Proteomes" id="UP000245341"/>
    </source>
</evidence>
<keyword evidence="2 3" id="KW-0175">Coiled coil</keyword>
<organism evidence="6 7">
    <name type="scientific">Leptonychotes weddellii</name>
    <name type="common">Weddell seal</name>
    <name type="synonym">Otaria weddellii</name>
    <dbReference type="NCBI Taxonomy" id="9713"/>
    <lineage>
        <taxon>Eukaryota</taxon>
        <taxon>Metazoa</taxon>
        <taxon>Chordata</taxon>
        <taxon>Craniata</taxon>
        <taxon>Vertebrata</taxon>
        <taxon>Euteleostomi</taxon>
        <taxon>Mammalia</taxon>
        <taxon>Eutheria</taxon>
        <taxon>Laurasiatheria</taxon>
        <taxon>Carnivora</taxon>
        <taxon>Caniformia</taxon>
        <taxon>Pinnipedia</taxon>
        <taxon>Phocidae</taxon>
        <taxon>Monachinae</taxon>
        <taxon>Lobodontini</taxon>
        <taxon>Leptonychotes</taxon>
    </lineage>
</organism>
<dbReference type="KEGG" id="lww:115937778"/>
<dbReference type="SUPFAM" id="SSF47986">
    <property type="entry name" value="DEATH domain"/>
    <property type="match status" value="1"/>
</dbReference>
<dbReference type="GO" id="GO:0042981">
    <property type="term" value="P:regulation of apoptotic process"/>
    <property type="evidence" value="ECO:0007669"/>
    <property type="project" value="InterPro"/>
</dbReference>
<gene>
    <name evidence="7" type="primary">LOC115937778</name>
</gene>
<dbReference type="Proteomes" id="UP000245341">
    <property type="component" value="Unplaced"/>
</dbReference>
<reference evidence="7" key="1">
    <citation type="submission" date="2025-08" db="UniProtKB">
        <authorList>
            <consortium name="RefSeq"/>
        </authorList>
    </citation>
    <scope>IDENTIFICATION</scope>
    <source>
        <tissue evidence="7">Liver</tissue>
    </source>
</reference>
<feature type="domain" description="CARD" evidence="5">
    <location>
        <begin position="15"/>
        <end position="107"/>
    </location>
</feature>
<sequence>MAALRHTESTLTALDEDTLWELLESHCHKIVCSICPSRLTPSLRQAKVLDQLDEEEVLHSPGFTNTVMRVGHLLDLLKTPGKNGAIAFLESLKFHNPDIYTLVRGLQPKMDFSNFRGLMETSKLTECLAGAISSLQEELSQEKGQKEALLRRCQQLQERLSQAEAHAQSLGQMEADHDRMKREVSAHFHGVLKLKDEMLNLSLRYSNALQERELATTRCCSLQEEVRGLAPQPPARGPSGAGLCSHELPCLEYPGDWLAREVPSVGGEARPGPRRRGHTWDPPRSSAVGNLGPVGLCPPLLYRSQRGLGLCNRPECHQ</sequence>
<dbReference type="InterPro" id="IPR001315">
    <property type="entry name" value="CARD"/>
</dbReference>
<dbReference type="AlphaFoldDB" id="A0A7F8Q7T5"/>